<dbReference type="Proteomes" id="UP001057402">
    <property type="component" value="Chromosome 11"/>
</dbReference>
<accession>A0ACB9LPN6</accession>
<dbReference type="EMBL" id="CM042890">
    <property type="protein sequence ID" value="KAI4312679.1"/>
    <property type="molecule type" value="Genomic_DNA"/>
</dbReference>
<evidence type="ECO:0000313" key="1">
    <source>
        <dbReference type="EMBL" id="KAI4312679.1"/>
    </source>
</evidence>
<proteinExistence type="predicted"/>
<comment type="caution">
    <text evidence="1">The sequence shown here is derived from an EMBL/GenBank/DDBJ whole genome shotgun (WGS) entry which is preliminary data.</text>
</comment>
<protein>
    <submittedName>
        <fullName evidence="1">Uncharacterized protein</fullName>
    </submittedName>
</protein>
<gene>
    <name evidence="1" type="ORF">MLD38_037480</name>
</gene>
<organism evidence="1 2">
    <name type="scientific">Melastoma candidum</name>
    <dbReference type="NCBI Taxonomy" id="119954"/>
    <lineage>
        <taxon>Eukaryota</taxon>
        <taxon>Viridiplantae</taxon>
        <taxon>Streptophyta</taxon>
        <taxon>Embryophyta</taxon>
        <taxon>Tracheophyta</taxon>
        <taxon>Spermatophyta</taxon>
        <taxon>Magnoliopsida</taxon>
        <taxon>eudicotyledons</taxon>
        <taxon>Gunneridae</taxon>
        <taxon>Pentapetalae</taxon>
        <taxon>rosids</taxon>
        <taxon>malvids</taxon>
        <taxon>Myrtales</taxon>
        <taxon>Melastomataceae</taxon>
        <taxon>Melastomatoideae</taxon>
        <taxon>Melastomateae</taxon>
        <taxon>Melastoma</taxon>
    </lineage>
</organism>
<keyword evidence="2" id="KW-1185">Reference proteome</keyword>
<name>A0ACB9LPN6_9MYRT</name>
<sequence>MAGIALAATLVYSRRYDLNCSKEERDSVRLRNRQEYEDLRKECQKLLRLCEKNSNPKEDRGDNSMEGSNDFSQVLNSIVEEDDARSRRSC</sequence>
<evidence type="ECO:0000313" key="2">
    <source>
        <dbReference type="Proteomes" id="UP001057402"/>
    </source>
</evidence>
<reference evidence="2" key="1">
    <citation type="journal article" date="2023" name="Front. Plant Sci.">
        <title>Chromosomal-level genome assembly of Melastoma candidum provides insights into trichome evolution.</title>
        <authorList>
            <person name="Zhong Y."/>
            <person name="Wu W."/>
            <person name="Sun C."/>
            <person name="Zou P."/>
            <person name="Liu Y."/>
            <person name="Dai S."/>
            <person name="Zhou R."/>
        </authorList>
    </citation>
    <scope>NUCLEOTIDE SEQUENCE [LARGE SCALE GENOMIC DNA]</scope>
</reference>